<evidence type="ECO:0000313" key="2">
    <source>
        <dbReference type="EMBL" id="ESA13352.1"/>
    </source>
</evidence>
<proteinExistence type="predicted"/>
<gene>
    <name evidence="2" type="ORF">GLOINDRAFT_323065</name>
</gene>
<accession>U9U0Z0</accession>
<feature type="compositionally biased region" description="Polar residues" evidence="1">
    <location>
        <begin position="89"/>
        <end position="110"/>
    </location>
</feature>
<sequence>PLKNLLTIWQKSIKRNWEQKKPSWEEIYEEFSSKFWLKPESQSGQARSGSVKRSLSRTSSSSRSSNTRTSDIMDLFETSPPPLRLVTPSVETPINSRSVTPSTPSFSQNANVINVTINYGKGSDEQQE</sequence>
<reference evidence="2" key="1">
    <citation type="submission" date="2013-07" db="EMBL/GenBank/DDBJ databases">
        <title>The genome of an arbuscular mycorrhizal fungus provides insights into the evolution of the oldest plant symbiosis.</title>
        <authorList>
            <consortium name="DOE Joint Genome Institute"/>
            <person name="Tisserant E."/>
            <person name="Malbreil M."/>
            <person name="Kuo A."/>
            <person name="Kohler A."/>
            <person name="Symeonidi A."/>
            <person name="Balestrini R."/>
            <person name="Charron P."/>
            <person name="Duensing N."/>
            <person name="Frei-dit-Frey N."/>
            <person name="Gianinazzi-Pearson V."/>
            <person name="Gilbert B."/>
            <person name="Handa Y."/>
            <person name="Hijri M."/>
            <person name="Kaul R."/>
            <person name="Kawaguchi M."/>
            <person name="Krajinski F."/>
            <person name="Lammers P."/>
            <person name="Lapierre D."/>
            <person name="Masclaux F.G."/>
            <person name="Murat C."/>
            <person name="Morin E."/>
            <person name="Ndikumana S."/>
            <person name="Pagni M."/>
            <person name="Petitpierre D."/>
            <person name="Requena N."/>
            <person name="Rosikiewicz P."/>
            <person name="Riley R."/>
            <person name="Saito K."/>
            <person name="San Clemente H."/>
            <person name="Shapiro H."/>
            <person name="van Tuinen D."/>
            <person name="Becard G."/>
            <person name="Bonfante P."/>
            <person name="Paszkowski U."/>
            <person name="Shachar-Hill Y."/>
            <person name="Young J.P."/>
            <person name="Sanders I.R."/>
            <person name="Henrissat B."/>
            <person name="Rensing S.A."/>
            <person name="Grigoriev I.V."/>
            <person name="Corradi N."/>
            <person name="Roux C."/>
            <person name="Martin F."/>
        </authorList>
    </citation>
    <scope>NUCLEOTIDE SEQUENCE</scope>
    <source>
        <strain evidence="2">DAOM 197198</strain>
    </source>
</reference>
<feature type="region of interest" description="Disordered" evidence="1">
    <location>
        <begin position="39"/>
        <end position="110"/>
    </location>
</feature>
<name>U9U0Z0_RHIID</name>
<dbReference type="AlphaFoldDB" id="U9U0Z0"/>
<feature type="compositionally biased region" description="Low complexity" evidence="1">
    <location>
        <begin position="48"/>
        <end position="70"/>
    </location>
</feature>
<feature type="non-terminal residue" evidence="2">
    <location>
        <position position="1"/>
    </location>
</feature>
<dbReference type="VEuPathDB" id="FungiDB:RhiirFUN_001200"/>
<organism evidence="2">
    <name type="scientific">Rhizophagus irregularis (strain DAOM 181602 / DAOM 197198 / MUCL 43194)</name>
    <name type="common">Arbuscular mycorrhizal fungus</name>
    <name type="synonym">Glomus intraradices</name>
    <dbReference type="NCBI Taxonomy" id="747089"/>
    <lineage>
        <taxon>Eukaryota</taxon>
        <taxon>Fungi</taxon>
        <taxon>Fungi incertae sedis</taxon>
        <taxon>Mucoromycota</taxon>
        <taxon>Glomeromycotina</taxon>
        <taxon>Glomeromycetes</taxon>
        <taxon>Glomerales</taxon>
        <taxon>Glomeraceae</taxon>
        <taxon>Rhizophagus</taxon>
    </lineage>
</organism>
<dbReference type="EMBL" id="KI283985">
    <property type="protein sequence ID" value="ESA13352.1"/>
    <property type="molecule type" value="Genomic_DNA"/>
</dbReference>
<protein>
    <submittedName>
        <fullName evidence="2">Uncharacterized protein</fullName>
    </submittedName>
</protein>
<evidence type="ECO:0000256" key="1">
    <source>
        <dbReference type="SAM" id="MobiDB-lite"/>
    </source>
</evidence>
<dbReference type="HOGENOM" id="CLU_161093_0_0_1"/>